<evidence type="ECO:0000313" key="1">
    <source>
        <dbReference type="EMBL" id="EFT83882.1"/>
    </source>
</evidence>
<dbReference type="HOGENOM" id="CLU_042766_0_0_11"/>
<accession>E6JYU7</accession>
<organism evidence="1 2">
    <name type="scientific">Parascardovia denticolens DSM 10105 = JCM 12538</name>
    <dbReference type="NCBI Taxonomy" id="864564"/>
    <lineage>
        <taxon>Bacteria</taxon>
        <taxon>Bacillati</taxon>
        <taxon>Actinomycetota</taxon>
        <taxon>Actinomycetes</taxon>
        <taxon>Bifidobacteriales</taxon>
        <taxon>Bifidobacteriaceae</taxon>
        <taxon>Parascardovia</taxon>
    </lineage>
</organism>
<comment type="caution">
    <text evidence="1">The sequence shown here is derived from an EMBL/GenBank/DDBJ whole genome shotgun (WGS) entry which is preliminary data.</text>
</comment>
<dbReference type="KEGG" id="pdo:PSDT_0748"/>
<keyword evidence="2" id="KW-1185">Reference proteome</keyword>
<dbReference type="EMBL" id="AEON01000001">
    <property type="protein sequence ID" value="EFT83882.1"/>
    <property type="molecule type" value="Genomic_DNA"/>
</dbReference>
<protein>
    <submittedName>
        <fullName evidence="1">Uncharacterized protein</fullName>
    </submittedName>
</protein>
<dbReference type="PATRIC" id="fig|864564.6.peg.825"/>
<name>E6JYU7_PARDN</name>
<dbReference type="RefSeq" id="WP_006290439.1">
    <property type="nucleotide sequence ID" value="NZ_AP012333.1"/>
</dbReference>
<dbReference type="Proteomes" id="UP000004946">
    <property type="component" value="Chromosome"/>
</dbReference>
<evidence type="ECO:0000313" key="2">
    <source>
        <dbReference type="Proteomes" id="UP000004946"/>
    </source>
</evidence>
<reference evidence="1 2" key="1">
    <citation type="submission" date="2010-12" db="EMBL/GenBank/DDBJ databases">
        <authorList>
            <person name="Muzny D."/>
            <person name="Qin X."/>
            <person name="Buhay C."/>
            <person name="Dugan-Rocha S."/>
            <person name="Ding Y."/>
            <person name="Chen G."/>
            <person name="Hawes A."/>
            <person name="Holder M."/>
            <person name="Jhangiani S."/>
            <person name="Johnson A."/>
            <person name="Khan Z."/>
            <person name="Li Z."/>
            <person name="Liu W."/>
            <person name="Liu X."/>
            <person name="Perez L."/>
            <person name="Shen H."/>
            <person name="Wang Q."/>
            <person name="Watt J."/>
            <person name="Xi L."/>
            <person name="Xin Y."/>
            <person name="Zhou J."/>
            <person name="Deng J."/>
            <person name="Jiang H."/>
            <person name="Liu Y."/>
            <person name="Qu J."/>
            <person name="Song X.-Z."/>
            <person name="Zhang L."/>
            <person name="Villasana D."/>
            <person name="Johnson A."/>
            <person name="Liu J."/>
            <person name="Liyanage D."/>
            <person name="Lorensuhewa L."/>
            <person name="Robinson T."/>
            <person name="Song A."/>
            <person name="Song B.-B."/>
            <person name="Dinh H."/>
            <person name="Thornton R."/>
            <person name="Coyle M."/>
            <person name="Francisco L."/>
            <person name="Jackson L."/>
            <person name="Javaid M."/>
            <person name="Korchina V."/>
            <person name="Kovar C."/>
            <person name="Mata R."/>
            <person name="Mathew T."/>
            <person name="Ngo R."/>
            <person name="Nguyen L."/>
            <person name="Nguyen N."/>
            <person name="Okwuonu G."/>
            <person name="Ongeri F."/>
            <person name="Pham C."/>
            <person name="Simmons D."/>
            <person name="Wilczek-Boney K."/>
            <person name="Hale W."/>
            <person name="Jakkamsetti A."/>
            <person name="Pham P."/>
            <person name="Ruth R."/>
            <person name="San Lucas F."/>
            <person name="Warren J."/>
            <person name="Zhang J."/>
            <person name="Zhao Z."/>
            <person name="Zhou C."/>
            <person name="Zhu D."/>
            <person name="Lee S."/>
            <person name="Bess C."/>
            <person name="Blankenburg K."/>
            <person name="Forbes L."/>
            <person name="Fu Q."/>
            <person name="Gubbala S."/>
            <person name="Hirani K."/>
            <person name="Jayaseelan J.C."/>
            <person name="Lara F."/>
            <person name="Munidasa M."/>
            <person name="Palculict T."/>
            <person name="Patil S."/>
            <person name="Pu L.-L."/>
            <person name="Saada N."/>
            <person name="Tang L."/>
            <person name="Weissenberger G."/>
            <person name="Zhu Y."/>
            <person name="Hemphill L."/>
            <person name="Shang Y."/>
            <person name="Youmans B."/>
            <person name="Ayvaz T."/>
            <person name="Ross M."/>
            <person name="Santibanez J."/>
            <person name="Aqrawi P."/>
            <person name="Gross S."/>
            <person name="Joshi V."/>
            <person name="Fowler G."/>
            <person name="Nazareth L."/>
            <person name="Reid J."/>
            <person name="Worley K."/>
            <person name="Petrosino J."/>
            <person name="Highlander S."/>
            <person name="Gibbs R."/>
        </authorList>
    </citation>
    <scope>NUCLEOTIDE SEQUENCE [LARGE SCALE GENOMIC DNA]</scope>
    <source>
        <strain evidence="1 2">DSM 10105</strain>
    </source>
</reference>
<proteinExistence type="predicted"/>
<dbReference type="AlphaFoldDB" id="E6JYU7"/>
<dbReference type="eggNOG" id="ENOG502Z8SB">
    <property type="taxonomic scope" value="Bacteria"/>
</dbReference>
<gene>
    <name evidence="1" type="ORF">HMPREF0620_0887</name>
</gene>
<sequence length="392" mass="42881">MLSEQEKDQVINQGIADYIRFLNTQRLKTLADTLEKILTDGQNAENDLNNRLADALDQLVKADNRIGEYIASDRGGIKGIHGFIAEQAEIGISNAKNAFQGIDSIIKAFDNNGPADLLVGGKAVQAKFYQNLVEELKTTLNPEHRNMDMLFPKDHVAIYKAIMNGETHVEYEGSPLSQKKITRIREIIKEAEQERKAPFSQWMRPAQTDYDQVQKNTYEKTFASQKESFLQQKQEESKEIHNQADQERTLAAKKAAPDLGEAAKAGAAGAFVQGGFNFLSFAYKKHKEGKELWQYGSEDWKACGLSTAQGAFKGGFSGFAIYGLTDFCGLAAPSAGALVSGTYGLLNSVIEYRAGRLDDDGFIQAVIFNSVDSVGAALGAAVGQALIPIPVL</sequence>